<dbReference type="PANTHER" id="PTHR46052">
    <property type="entry name" value="PHOSDUCIN-LIKE PROTEIN"/>
    <property type="match status" value="1"/>
</dbReference>
<dbReference type="SUPFAM" id="SSF52833">
    <property type="entry name" value="Thioredoxin-like"/>
    <property type="match status" value="1"/>
</dbReference>
<dbReference type="AlphaFoldDB" id="A0AAW1D370"/>
<dbReference type="PANTHER" id="PTHR46052:SF1">
    <property type="entry name" value="PHOSDUCIN-LIKE PROTEIN"/>
    <property type="match status" value="1"/>
</dbReference>
<reference evidence="5 6" key="1">
    <citation type="submission" date="2022-12" db="EMBL/GenBank/DDBJ databases">
        <title>Chromosome-level genome assembly of true bugs.</title>
        <authorList>
            <person name="Ma L."/>
            <person name="Li H."/>
        </authorList>
    </citation>
    <scope>NUCLEOTIDE SEQUENCE [LARGE SCALE GENOMIC DNA]</scope>
    <source>
        <strain evidence="5">Lab_2022b</strain>
    </source>
</reference>
<dbReference type="PRINTS" id="PR00677">
    <property type="entry name" value="PHOSDUCIN"/>
</dbReference>
<proteinExistence type="inferred from homology"/>
<dbReference type="InterPro" id="IPR051499">
    <property type="entry name" value="Phosducin-like_reg"/>
</dbReference>
<dbReference type="InterPro" id="IPR001200">
    <property type="entry name" value="Phosducin"/>
</dbReference>
<dbReference type="InterPro" id="IPR036249">
    <property type="entry name" value="Thioredoxin-like_sf"/>
</dbReference>
<dbReference type="InterPro" id="IPR024253">
    <property type="entry name" value="Phosducin_thioredoxin-like_dom"/>
</dbReference>
<evidence type="ECO:0000259" key="4">
    <source>
        <dbReference type="Pfam" id="PF02114"/>
    </source>
</evidence>
<evidence type="ECO:0000313" key="6">
    <source>
        <dbReference type="Proteomes" id="UP001461498"/>
    </source>
</evidence>
<name>A0AAW1D370_9HEMI</name>
<comment type="caution">
    <text evidence="5">The sequence shown here is derived from an EMBL/GenBank/DDBJ whole genome shotgun (WGS) entry which is preliminary data.</text>
</comment>
<keyword evidence="6" id="KW-1185">Reference proteome</keyword>
<comment type="similarity">
    <text evidence="1">Belongs to the phosducin family.</text>
</comment>
<feature type="domain" description="Phosducin" evidence="4">
    <location>
        <begin position="55"/>
        <end position="263"/>
    </location>
</feature>
<dbReference type="Gene3D" id="1.10.168.10">
    <property type="entry name" value="Phosducin, domain 2"/>
    <property type="match status" value="1"/>
</dbReference>
<sequence>MTTLEDKILGVKKHYYCSSSESDGEDSDGHSSKGSKENINETPEETLSTPEISKWGGVSKNTGPKGVIRDWQRYKQLETEKRQEEALERIELAKKLCLTCTSDTVNETTTNNDDDLSELLSDEFLNEFRKKRMEEMLVSRSLPTFGEVYFLANGNDFLDAIDNENKSVTIIVHIYDNNLAACKIMNSCLDTLCKQYSNVKFCKIIGSSAGMSHRFNVDGVPALLVYKEGQIIGNFVRVTDELGDEFYEGDVENFLVEHGILLDRFCVPDIIKQNQPDDDNGEGSDWSIE</sequence>
<evidence type="ECO:0000256" key="3">
    <source>
        <dbReference type="SAM" id="MobiDB-lite"/>
    </source>
</evidence>
<dbReference type="GO" id="GO:0008277">
    <property type="term" value="P:regulation of G protein-coupled receptor signaling pathway"/>
    <property type="evidence" value="ECO:0007669"/>
    <property type="project" value="InterPro"/>
</dbReference>
<dbReference type="Proteomes" id="UP001461498">
    <property type="component" value="Unassembled WGS sequence"/>
</dbReference>
<evidence type="ECO:0000256" key="1">
    <source>
        <dbReference type="ARBA" id="ARBA00009686"/>
    </source>
</evidence>
<dbReference type="CDD" id="cd02987">
    <property type="entry name" value="Phd_like_Phd"/>
    <property type="match status" value="1"/>
</dbReference>
<dbReference type="InterPro" id="IPR023196">
    <property type="entry name" value="Phosducin_N_dom_sf"/>
</dbReference>
<gene>
    <name evidence="5" type="ORF">O3M35_011504</name>
</gene>
<feature type="region of interest" description="Disordered" evidence="3">
    <location>
        <begin position="18"/>
        <end position="59"/>
    </location>
</feature>
<accession>A0AAW1D370</accession>
<feature type="compositionally biased region" description="Basic and acidic residues" evidence="3">
    <location>
        <begin position="27"/>
        <end position="39"/>
    </location>
</feature>
<evidence type="ECO:0000256" key="2">
    <source>
        <dbReference type="ARBA" id="ARBA00022553"/>
    </source>
</evidence>
<evidence type="ECO:0000313" key="5">
    <source>
        <dbReference type="EMBL" id="KAK9502800.1"/>
    </source>
</evidence>
<protein>
    <recommendedName>
        <fullName evidence="4">Phosducin domain-containing protein</fullName>
    </recommendedName>
</protein>
<dbReference type="Pfam" id="PF02114">
    <property type="entry name" value="Phosducin"/>
    <property type="match status" value="1"/>
</dbReference>
<dbReference type="Gene3D" id="3.40.30.10">
    <property type="entry name" value="Glutaredoxin"/>
    <property type="match status" value="1"/>
</dbReference>
<keyword evidence="2" id="KW-0597">Phosphoprotein</keyword>
<organism evidence="5 6">
    <name type="scientific">Rhynocoris fuscipes</name>
    <dbReference type="NCBI Taxonomy" id="488301"/>
    <lineage>
        <taxon>Eukaryota</taxon>
        <taxon>Metazoa</taxon>
        <taxon>Ecdysozoa</taxon>
        <taxon>Arthropoda</taxon>
        <taxon>Hexapoda</taxon>
        <taxon>Insecta</taxon>
        <taxon>Pterygota</taxon>
        <taxon>Neoptera</taxon>
        <taxon>Paraneoptera</taxon>
        <taxon>Hemiptera</taxon>
        <taxon>Heteroptera</taxon>
        <taxon>Panheteroptera</taxon>
        <taxon>Cimicomorpha</taxon>
        <taxon>Reduviidae</taxon>
        <taxon>Harpactorinae</taxon>
        <taxon>Harpactorini</taxon>
        <taxon>Rhynocoris</taxon>
    </lineage>
</organism>
<dbReference type="EMBL" id="JAPXFL010000008">
    <property type="protein sequence ID" value="KAK9502800.1"/>
    <property type="molecule type" value="Genomic_DNA"/>
</dbReference>